<proteinExistence type="predicted"/>
<gene>
    <name evidence="1" type="ORF">M8818_004120</name>
</gene>
<name>A0ACC3SCR4_9PEZI</name>
<comment type="caution">
    <text evidence="1">The sequence shown here is derived from an EMBL/GenBank/DDBJ whole genome shotgun (WGS) entry which is preliminary data.</text>
</comment>
<evidence type="ECO:0000313" key="1">
    <source>
        <dbReference type="EMBL" id="KAK8207867.1"/>
    </source>
</evidence>
<sequence>MSSPASNAPEKAVGESAMAKEWDNGGYMGEDFVDDMEKLHWIIEETDKATNQPSPHQDVLDRLLYSTSMKTSVRIPRFLGVSPMVTAVANALEHSGELEQKADRARAAMVRVHKACTQLRLSLGEYGKTSEAATSPAPDETADWDCKFIGEAAEAVAGYEAVVERQARELLELREDIRTMTRKMQEMEMSKKRVYRILQNEASLSRADDQALFYAMQILIAPPSAPSGRCYAAVKTVLQAMELHGQFSTNFLAAQVLTSMYEVGHGFFPAAYLSVSNCARIFCALGLHDRRKATQALNSGDTWTETEERRRIWWAVLMLDRYIHIGFRFRPLATPAIPADEILPSKDEAWDHGELAVNPLLVMSIDTCVSVSPFARTCQAAHLLGRVCEHVNNHPTASSAEDHFKEAYQLFRATTALSTMLFHEASEAHEDAYLFFTARGLCYAALGTLYDVHSCIEVDSVETVGGNRGLRIDLQQLAIDGLKENSAQIRDLATEVVQFIQLHGFDRVSPLILQCFYNAAGTYAWYVRETGSPEHTASLATLRGAIETLKERWLVSCKYMHPIVWREKMRRKNMNVSKGQTGLLVYSTRRLTKYQHHVGVWNNALQRPAIVHPSTTSARWSHCGGQS</sequence>
<dbReference type="Proteomes" id="UP001320706">
    <property type="component" value="Unassembled WGS sequence"/>
</dbReference>
<organism evidence="1 2">
    <name type="scientific">Zalaria obscura</name>
    <dbReference type="NCBI Taxonomy" id="2024903"/>
    <lineage>
        <taxon>Eukaryota</taxon>
        <taxon>Fungi</taxon>
        <taxon>Dikarya</taxon>
        <taxon>Ascomycota</taxon>
        <taxon>Pezizomycotina</taxon>
        <taxon>Dothideomycetes</taxon>
        <taxon>Dothideomycetidae</taxon>
        <taxon>Dothideales</taxon>
        <taxon>Zalariaceae</taxon>
        <taxon>Zalaria</taxon>
    </lineage>
</organism>
<evidence type="ECO:0000313" key="2">
    <source>
        <dbReference type="Proteomes" id="UP001320706"/>
    </source>
</evidence>
<accession>A0ACC3SCR4</accession>
<reference evidence="1" key="1">
    <citation type="submission" date="2024-02" db="EMBL/GenBank/DDBJ databases">
        <title>Metagenome Assembled Genome of Zalaria obscura JY119.</title>
        <authorList>
            <person name="Vighnesh L."/>
            <person name="Jagadeeshwari U."/>
            <person name="Venkata Ramana C."/>
            <person name="Sasikala C."/>
        </authorList>
    </citation>
    <scope>NUCLEOTIDE SEQUENCE</scope>
    <source>
        <strain evidence="1">JY119</strain>
    </source>
</reference>
<keyword evidence="2" id="KW-1185">Reference proteome</keyword>
<dbReference type="EMBL" id="JAMKPW020000020">
    <property type="protein sequence ID" value="KAK8207867.1"/>
    <property type="molecule type" value="Genomic_DNA"/>
</dbReference>
<protein>
    <submittedName>
        <fullName evidence="1">Uncharacterized protein</fullName>
    </submittedName>
</protein>